<evidence type="ECO:0000313" key="2">
    <source>
        <dbReference type="EMBL" id="CCE23166.1"/>
    </source>
</evidence>
<evidence type="ECO:0000256" key="1">
    <source>
        <dbReference type="SAM" id="Phobius"/>
    </source>
</evidence>
<reference evidence="3" key="1">
    <citation type="journal article" date="2012" name="J. Bacteriol.">
        <title>Genome sequence of the haloalkaliphilic methanotrophic bacterium Methylomicrobium alcaliphilum 20Z.</title>
        <authorList>
            <person name="Vuilleumier S."/>
            <person name="Khmelenina V.N."/>
            <person name="Bringel F."/>
            <person name="Reshetnikov A.S."/>
            <person name="Lajus A."/>
            <person name="Mangenot S."/>
            <person name="Rouy Z."/>
            <person name="Op den Camp H.J."/>
            <person name="Jetten M.S."/>
            <person name="Dispirito A.A."/>
            <person name="Dunfield P."/>
            <person name="Klotz M.G."/>
            <person name="Semrau J.D."/>
            <person name="Stein L.Y."/>
            <person name="Barbe V."/>
            <person name="Medigue C."/>
            <person name="Trotsenko Y.A."/>
            <person name="Kalyuzhnaya M.G."/>
        </authorList>
    </citation>
    <scope>NUCLEOTIDE SEQUENCE [LARGE SCALE GENOMIC DNA]</scope>
    <source>
        <strain evidence="3">DSM 19304 / NCIMB 14124 / VKM B-2133 / 20Z</strain>
    </source>
</reference>
<feature type="transmembrane region" description="Helical" evidence="1">
    <location>
        <begin position="12"/>
        <end position="36"/>
    </location>
</feature>
<protein>
    <submittedName>
        <fullName evidence="2">Uncharacterized protein</fullName>
    </submittedName>
</protein>
<evidence type="ECO:0000313" key="3">
    <source>
        <dbReference type="Proteomes" id="UP000008315"/>
    </source>
</evidence>
<proteinExistence type="predicted"/>
<keyword evidence="1" id="KW-1133">Transmembrane helix</keyword>
<dbReference type="KEGG" id="mah:MEALZ_1478"/>
<name>G4SXX2_META2</name>
<dbReference type="EMBL" id="FO082060">
    <property type="protein sequence ID" value="CCE23166.1"/>
    <property type="molecule type" value="Genomic_DNA"/>
</dbReference>
<dbReference type="HOGENOM" id="CLU_2206937_0_0_6"/>
<dbReference type="Proteomes" id="UP000008315">
    <property type="component" value="Chromosome"/>
</dbReference>
<dbReference type="STRING" id="1091494.MEALZ_1478"/>
<sequence length="108" mass="11848">MKNINVALVRLLQFVVFVLFTFMVLIYFGAMVLLPLDAAVLLIKLMTLFGLNGFIAAFIAIPIVAYLGLRVYRIPGLVKMVIDTGVELVNTGKAKIDAFNALAESEKV</sequence>
<organism evidence="2 3">
    <name type="scientific">Methylotuvimicrobium alcaliphilum (strain DSM 19304 / NCIMB 14124 / VKM B-2133 / 20Z)</name>
    <name type="common">Methylomicrobium alcaliphilum</name>
    <dbReference type="NCBI Taxonomy" id="1091494"/>
    <lineage>
        <taxon>Bacteria</taxon>
        <taxon>Pseudomonadati</taxon>
        <taxon>Pseudomonadota</taxon>
        <taxon>Gammaproteobacteria</taxon>
        <taxon>Methylococcales</taxon>
        <taxon>Methylococcaceae</taxon>
        <taxon>Methylotuvimicrobium</taxon>
    </lineage>
</organism>
<keyword evidence="3" id="KW-1185">Reference proteome</keyword>
<feature type="transmembrane region" description="Helical" evidence="1">
    <location>
        <begin position="48"/>
        <end position="69"/>
    </location>
</feature>
<accession>G4SXX2</accession>
<keyword evidence="1" id="KW-0812">Transmembrane</keyword>
<gene>
    <name evidence="2" type="ordered locus">MEALZ_1478</name>
</gene>
<keyword evidence="1" id="KW-0472">Membrane</keyword>
<dbReference type="RefSeq" id="WP_014147960.1">
    <property type="nucleotide sequence ID" value="NC_016112.1"/>
</dbReference>
<dbReference type="PATRIC" id="fig|271065.3.peg.1518"/>
<dbReference type="AlphaFoldDB" id="G4SXX2"/>